<dbReference type="Pfam" id="PF04366">
    <property type="entry name" value="Ysc84"/>
    <property type="match status" value="1"/>
</dbReference>
<evidence type="ECO:0000256" key="1">
    <source>
        <dbReference type="SAM" id="MobiDB-lite"/>
    </source>
</evidence>
<protein>
    <submittedName>
        <fullName evidence="3">DUF500-domain-containing protein</fullName>
    </submittedName>
</protein>
<organism evidence="3 4">
    <name type="scientific">Pseudovirgaria hyperparasitica</name>
    <dbReference type="NCBI Taxonomy" id="470096"/>
    <lineage>
        <taxon>Eukaryota</taxon>
        <taxon>Fungi</taxon>
        <taxon>Dikarya</taxon>
        <taxon>Ascomycota</taxon>
        <taxon>Pezizomycotina</taxon>
        <taxon>Dothideomycetes</taxon>
        <taxon>Dothideomycetes incertae sedis</taxon>
        <taxon>Acrospermales</taxon>
        <taxon>Acrospermaceae</taxon>
        <taxon>Pseudovirgaria</taxon>
    </lineage>
</organism>
<dbReference type="EMBL" id="ML996571">
    <property type="protein sequence ID" value="KAF2758730.1"/>
    <property type="molecule type" value="Genomic_DNA"/>
</dbReference>
<dbReference type="AlphaFoldDB" id="A0A6A6W9V6"/>
<dbReference type="InterPro" id="IPR007461">
    <property type="entry name" value="Ysc84_actin-binding"/>
</dbReference>
<feature type="compositionally biased region" description="Basic and acidic residues" evidence="1">
    <location>
        <begin position="640"/>
        <end position="657"/>
    </location>
</feature>
<dbReference type="PANTHER" id="PTHR15629">
    <property type="entry name" value="SH3YL1 PROTEIN"/>
    <property type="match status" value="1"/>
</dbReference>
<feature type="compositionally biased region" description="Polar residues" evidence="1">
    <location>
        <begin position="420"/>
        <end position="429"/>
    </location>
</feature>
<feature type="compositionally biased region" description="Basic and acidic residues" evidence="1">
    <location>
        <begin position="515"/>
        <end position="529"/>
    </location>
</feature>
<name>A0A6A6W9V6_9PEZI</name>
<dbReference type="OrthoDB" id="443981at2759"/>
<dbReference type="InterPro" id="IPR051702">
    <property type="entry name" value="SH3_domain_YSC84-like"/>
</dbReference>
<dbReference type="GeneID" id="54488021"/>
<proteinExistence type="predicted"/>
<feature type="compositionally biased region" description="Polar residues" evidence="1">
    <location>
        <begin position="659"/>
        <end position="671"/>
    </location>
</feature>
<feature type="domain" description="Ysc84 actin-binding" evidence="2">
    <location>
        <begin position="140"/>
        <end position="264"/>
    </location>
</feature>
<sequence>MPTQTFWQRTKVGSKVGFDKVYTWVDKLGAPVNRLSNKLGSEAFWPTTLDKESDKAARILRSFCKDGFYQEEEIQPTDGPKQKQKVLKRIPPEVIKNAKGLAIFTTMRTGLWVSGAGGSGIVVARQEDGSWSPPSGIMLHTAGLGFLVGVDIYDCVVVINTQKALDAFSKIRCTLGGEVSAVAGPLGVGGVLETELHKRQAPIFTYLKSRGFYAGVQVDGTVVIERTDENERFYNERISVGDILAGKVRHPPFETRRLLETIRASQGDTNVDSSLLPSEPAPGDYEIEADGHVFGVPDKEDPDPFGVRALEQAGLEIREAGTRNRVSSQNFSFAPSPKSPIFGTFNRQSVDTLSQWSHSRRASQVSNYDRVVSMSDMSTQTDMDGPLFTRPGSGDLSNGIRDSIQSRITESPEPNDDEPQQISQGSVSPVNGHARSNDDGNDSITNNDEKEVRAEESLDSDSKHIRPQPEVRGSQQHEREVQTDSSDHEQVQVDHQTVLQPTRPESRNLETPYSGEEKGHDVEPNHRNEPLTNGHRHSVAISDSEGKDSEDEDLSDDLDDDYDEADVEIFENPVVYQQVQTPPMAQAVFRPTIVTVNKAAPPKLPPRNPIRVRKSQALGNEGVISDTVIDTPISNDASPPEERNEEPSYPKDTEEARQSVLSAGSITNSIAQLRAFDDDEDTIADDEEDEFHSTANSRKSSPAREKAEHL</sequence>
<feature type="compositionally biased region" description="Acidic residues" evidence="1">
    <location>
        <begin position="677"/>
        <end position="690"/>
    </location>
</feature>
<feature type="compositionally biased region" description="Basic and acidic residues" evidence="1">
    <location>
        <begin position="447"/>
        <end position="492"/>
    </location>
</feature>
<evidence type="ECO:0000313" key="4">
    <source>
        <dbReference type="Proteomes" id="UP000799437"/>
    </source>
</evidence>
<dbReference type="GO" id="GO:0035091">
    <property type="term" value="F:phosphatidylinositol binding"/>
    <property type="evidence" value="ECO:0007669"/>
    <property type="project" value="TreeGrafter"/>
</dbReference>
<feature type="compositionally biased region" description="Acidic residues" evidence="1">
    <location>
        <begin position="548"/>
        <end position="565"/>
    </location>
</feature>
<feature type="region of interest" description="Disordered" evidence="1">
    <location>
        <begin position="598"/>
        <end position="710"/>
    </location>
</feature>
<evidence type="ECO:0000313" key="3">
    <source>
        <dbReference type="EMBL" id="KAF2758730.1"/>
    </source>
</evidence>
<evidence type="ECO:0000259" key="2">
    <source>
        <dbReference type="Pfam" id="PF04366"/>
    </source>
</evidence>
<dbReference type="RefSeq" id="XP_033601181.1">
    <property type="nucleotide sequence ID" value="XM_033746967.1"/>
</dbReference>
<accession>A0A6A6W9V6</accession>
<keyword evidence="4" id="KW-1185">Reference proteome</keyword>
<dbReference type="CDD" id="cd11524">
    <property type="entry name" value="SYLF"/>
    <property type="match status" value="1"/>
</dbReference>
<dbReference type="Proteomes" id="UP000799437">
    <property type="component" value="Unassembled WGS sequence"/>
</dbReference>
<reference evidence="3" key="1">
    <citation type="journal article" date="2020" name="Stud. Mycol.">
        <title>101 Dothideomycetes genomes: a test case for predicting lifestyles and emergence of pathogens.</title>
        <authorList>
            <person name="Haridas S."/>
            <person name="Albert R."/>
            <person name="Binder M."/>
            <person name="Bloem J."/>
            <person name="Labutti K."/>
            <person name="Salamov A."/>
            <person name="Andreopoulos B."/>
            <person name="Baker S."/>
            <person name="Barry K."/>
            <person name="Bills G."/>
            <person name="Bluhm B."/>
            <person name="Cannon C."/>
            <person name="Castanera R."/>
            <person name="Culley D."/>
            <person name="Daum C."/>
            <person name="Ezra D."/>
            <person name="Gonzalez J."/>
            <person name="Henrissat B."/>
            <person name="Kuo A."/>
            <person name="Liang C."/>
            <person name="Lipzen A."/>
            <person name="Lutzoni F."/>
            <person name="Magnuson J."/>
            <person name="Mondo S."/>
            <person name="Nolan M."/>
            <person name="Ohm R."/>
            <person name="Pangilinan J."/>
            <person name="Park H.-J."/>
            <person name="Ramirez L."/>
            <person name="Alfaro M."/>
            <person name="Sun H."/>
            <person name="Tritt A."/>
            <person name="Yoshinaga Y."/>
            <person name="Zwiers L.-H."/>
            <person name="Turgeon B."/>
            <person name="Goodwin S."/>
            <person name="Spatafora J."/>
            <person name="Crous P."/>
            <person name="Grigoriev I."/>
        </authorList>
    </citation>
    <scope>NUCLEOTIDE SEQUENCE</scope>
    <source>
        <strain evidence="3">CBS 121739</strain>
    </source>
</reference>
<dbReference type="PANTHER" id="PTHR15629:SF8">
    <property type="entry name" value="DUF500 DOMAIN PROTEIN (AFU_ORTHOLOGUE AFUA_5G07310)"/>
    <property type="match status" value="1"/>
</dbReference>
<feature type="region of interest" description="Disordered" evidence="1">
    <location>
        <begin position="378"/>
        <end position="565"/>
    </location>
</feature>
<gene>
    <name evidence="3" type="ORF">EJ05DRAFT_500249</name>
</gene>